<keyword evidence="2" id="KW-1185">Reference proteome</keyword>
<name>A0ABY1LU72_9BACL</name>
<evidence type="ECO:0000313" key="2">
    <source>
        <dbReference type="Proteomes" id="UP000192939"/>
    </source>
</evidence>
<gene>
    <name evidence="1" type="ORF">SAMN02744124_01005</name>
</gene>
<sequence length="59" mass="6973">MKSYFTEDRVRAQGKAWQIRLLLSQWKKESGRDVKITDLIHSYQNSYSVKGKSVNKRRG</sequence>
<dbReference type="InterPro" id="IPR025177">
    <property type="entry name" value="MciZ"/>
</dbReference>
<dbReference type="RefSeq" id="WP_036699636.1">
    <property type="nucleotide sequence ID" value="NZ_FXAE01000006.1"/>
</dbReference>
<organism evidence="1 2">
    <name type="scientific">Paenibacillus barengoltzii J12</name>
    <dbReference type="NCBI Taxonomy" id="935846"/>
    <lineage>
        <taxon>Bacteria</taxon>
        <taxon>Bacillati</taxon>
        <taxon>Bacillota</taxon>
        <taxon>Bacilli</taxon>
        <taxon>Bacillales</taxon>
        <taxon>Paenibacillaceae</taxon>
        <taxon>Paenibacillus</taxon>
    </lineage>
</organism>
<evidence type="ECO:0008006" key="3">
    <source>
        <dbReference type="Google" id="ProtNLM"/>
    </source>
</evidence>
<protein>
    <recommendedName>
        <fullName evidence="3">Z-ring formation inhibitor MciZ</fullName>
    </recommendedName>
</protein>
<dbReference type="EMBL" id="FXAE01000006">
    <property type="protein sequence ID" value="SMF04844.1"/>
    <property type="molecule type" value="Genomic_DNA"/>
</dbReference>
<proteinExistence type="predicted"/>
<evidence type="ECO:0000313" key="1">
    <source>
        <dbReference type="EMBL" id="SMF04844.1"/>
    </source>
</evidence>
<accession>A0ABY1LU72</accession>
<dbReference type="Proteomes" id="UP000192939">
    <property type="component" value="Unassembled WGS sequence"/>
</dbReference>
<dbReference type="Pfam" id="PF13072">
    <property type="entry name" value="MciZ"/>
    <property type="match status" value="1"/>
</dbReference>
<comment type="caution">
    <text evidence="1">The sequence shown here is derived from an EMBL/GenBank/DDBJ whole genome shotgun (WGS) entry which is preliminary data.</text>
</comment>
<reference evidence="1 2" key="1">
    <citation type="submission" date="2017-04" db="EMBL/GenBank/DDBJ databases">
        <authorList>
            <person name="Varghese N."/>
            <person name="Submissions S."/>
        </authorList>
    </citation>
    <scope>NUCLEOTIDE SEQUENCE [LARGE SCALE GENOMIC DNA]</scope>
    <source>
        <strain evidence="1 2">J12</strain>
    </source>
</reference>